<organism evidence="2 3">
    <name type="scientific">Candidatus Nitronereus thalassa</name>
    <dbReference type="NCBI Taxonomy" id="3020898"/>
    <lineage>
        <taxon>Bacteria</taxon>
        <taxon>Pseudomonadati</taxon>
        <taxon>Nitrospirota</taxon>
        <taxon>Nitrospiria</taxon>
        <taxon>Nitrospirales</taxon>
        <taxon>Nitrospiraceae</taxon>
        <taxon>Candidatus Nitronereus</taxon>
    </lineage>
</organism>
<proteinExistence type="predicted"/>
<gene>
    <name evidence="2" type="ORF">PPG34_09705</name>
</gene>
<dbReference type="RefSeq" id="WP_313833061.1">
    <property type="nucleotide sequence ID" value="NZ_JAQOUE010000001.1"/>
</dbReference>
<keyword evidence="3" id="KW-1185">Reference proteome</keyword>
<sequence>MNEQEALRSFTTLGAVILGFLLSQISEWVKSKRKSDKKRLAIRSLIELETKNNISYISEFWQSILASKEKWNDEGGAFLYVQLAEQASRKPFPQLTTDAWKANLGEMPTVYSQVELEKLWKLQRNIERLLSLHYFFCEAREEKMETSRFYKGLNKSSVGMIFSQLGFTDSVLELAKEFKSLSETILLFNFNETKS</sequence>
<dbReference type="EMBL" id="JAQOUE010000001">
    <property type="protein sequence ID" value="MDT7042625.1"/>
    <property type="molecule type" value="Genomic_DNA"/>
</dbReference>
<reference evidence="2 3" key="1">
    <citation type="journal article" date="2023" name="ISME J.">
        <title>Cultivation and genomic characterization of novel and ubiquitous marine nitrite-oxidizing bacteria from the Nitrospirales.</title>
        <authorList>
            <person name="Mueller A.J."/>
            <person name="Daebeler A."/>
            <person name="Herbold C.W."/>
            <person name="Kirkegaard R.H."/>
            <person name="Daims H."/>
        </authorList>
    </citation>
    <scope>NUCLEOTIDE SEQUENCE [LARGE SCALE GENOMIC DNA]</scope>
    <source>
        <strain evidence="2 3">EB</strain>
    </source>
</reference>
<evidence type="ECO:0000313" key="2">
    <source>
        <dbReference type="EMBL" id="MDT7042625.1"/>
    </source>
</evidence>
<evidence type="ECO:0000313" key="3">
    <source>
        <dbReference type="Proteomes" id="UP001250932"/>
    </source>
</evidence>
<keyword evidence="1" id="KW-0472">Membrane</keyword>
<comment type="caution">
    <text evidence="2">The sequence shown here is derived from an EMBL/GenBank/DDBJ whole genome shotgun (WGS) entry which is preliminary data.</text>
</comment>
<name>A0ABU3K855_9BACT</name>
<feature type="transmembrane region" description="Helical" evidence="1">
    <location>
        <begin position="6"/>
        <end position="29"/>
    </location>
</feature>
<accession>A0ABU3K855</accession>
<keyword evidence="1" id="KW-0812">Transmembrane</keyword>
<protein>
    <submittedName>
        <fullName evidence="2">Uncharacterized protein</fullName>
    </submittedName>
</protein>
<keyword evidence="1" id="KW-1133">Transmembrane helix</keyword>
<dbReference type="Proteomes" id="UP001250932">
    <property type="component" value="Unassembled WGS sequence"/>
</dbReference>
<evidence type="ECO:0000256" key="1">
    <source>
        <dbReference type="SAM" id="Phobius"/>
    </source>
</evidence>